<dbReference type="AlphaFoldDB" id="A0A1Z4LZU6"/>
<reference evidence="1 2" key="1">
    <citation type="submission" date="2017-06" db="EMBL/GenBank/DDBJ databases">
        <title>Genome sequencing of cyanobaciteial culture collection at National Institute for Environmental Studies (NIES).</title>
        <authorList>
            <person name="Hirose Y."/>
            <person name="Shimura Y."/>
            <person name="Fujisawa T."/>
            <person name="Nakamura Y."/>
            <person name="Kawachi M."/>
        </authorList>
    </citation>
    <scope>NUCLEOTIDE SEQUENCE [LARGE SCALE GENOMIC DNA]</scope>
    <source>
        <strain evidence="1 2">NIES-267</strain>
    </source>
</reference>
<gene>
    <name evidence="1" type="ORF">NIES267_61590</name>
</gene>
<organism evidence="1 2">
    <name type="scientific">Calothrix parasitica NIES-267</name>
    <dbReference type="NCBI Taxonomy" id="1973488"/>
    <lineage>
        <taxon>Bacteria</taxon>
        <taxon>Bacillati</taxon>
        <taxon>Cyanobacteriota</taxon>
        <taxon>Cyanophyceae</taxon>
        <taxon>Nostocales</taxon>
        <taxon>Calotrichaceae</taxon>
        <taxon>Calothrix</taxon>
    </lineage>
</organism>
<evidence type="ECO:0000313" key="2">
    <source>
        <dbReference type="Proteomes" id="UP000218418"/>
    </source>
</evidence>
<name>A0A1Z4LZU6_9CYAN</name>
<sequence length="39" mass="4678">MNKDLYFIVGNLKNHKNTFMIIGLFYPPKLKFEQLSLFN</sequence>
<proteinExistence type="predicted"/>
<dbReference type="Proteomes" id="UP000218418">
    <property type="component" value="Chromosome"/>
</dbReference>
<dbReference type="EMBL" id="AP018227">
    <property type="protein sequence ID" value="BAY86648.1"/>
    <property type="molecule type" value="Genomic_DNA"/>
</dbReference>
<accession>A0A1Z4LZU6</accession>
<protein>
    <submittedName>
        <fullName evidence="1">Uncharacterized protein</fullName>
    </submittedName>
</protein>
<keyword evidence="2" id="KW-1185">Reference proteome</keyword>
<evidence type="ECO:0000313" key="1">
    <source>
        <dbReference type="EMBL" id="BAY86648.1"/>
    </source>
</evidence>